<dbReference type="InterPro" id="IPR022310">
    <property type="entry name" value="NAD/GMP_synthase"/>
</dbReference>
<dbReference type="PANTHER" id="PTHR43169">
    <property type="entry name" value="EXSB FAMILY PROTEIN"/>
    <property type="match status" value="1"/>
</dbReference>
<reference evidence="3 4" key="1">
    <citation type="journal article" date="2016" name="Nat. Commun.">
        <title>Thousands of microbial genomes shed light on interconnected biogeochemical processes in an aquifer system.</title>
        <authorList>
            <person name="Anantharaman K."/>
            <person name="Brown C.T."/>
            <person name="Hug L.A."/>
            <person name="Sharon I."/>
            <person name="Castelle C.J."/>
            <person name="Probst A.J."/>
            <person name="Thomas B.C."/>
            <person name="Singh A."/>
            <person name="Wilkins M.J."/>
            <person name="Karaoz U."/>
            <person name="Brodie E.L."/>
            <person name="Williams K.H."/>
            <person name="Hubbard S.S."/>
            <person name="Banfield J.F."/>
        </authorList>
    </citation>
    <scope>NUCLEOTIDE SEQUENCE [LARGE SCALE GENOMIC DNA]</scope>
</reference>
<dbReference type="SUPFAM" id="SSF52402">
    <property type="entry name" value="Adenine nucleotide alpha hydrolases-like"/>
    <property type="match status" value="1"/>
</dbReference>
<dbReference type="GO" id="GO:0006163">
    <property type="term" value="P:purine nucleotide metabolic process"/>
    <property type="evidence" value="ECO:0007669"/>
    <property type="project" value="UniProtKB-ARBA"/>
</dbReference>
<feature type="domain" description="NAD/GMP synthase" evidence="2">
    <location>
        <begin position="14"/>
        <end position="82"/>
    </location>
</feature>
<feature type="active site" description="Nucleophile and sulfur donor" evidence="1">
    <location>
        <position position="174"/>
    </location>
</feature>
<evidence type="ECO:0000259" key="2">
    <source>
        <dbReference type="Pfam" id="PF02540"/>
    </source>
</evidence>
<accession>A0A1F4T5U7</accession>
<evidence type="ECO:0000313" key="3">
    <source>
        <dbReference type="EMBL" id="OGC28132.1"/>
    </source>
</evidence>
<organism evidence="3 4">
    <name type="scientific">candidate division WOR-1 bacterium RIFOXYC12_FULL_54_18</name>
    <dbReference type="NCBI Taxonomy" id="1802584"/>
    <lineage>
        <taxon>Bacteria</taxon>
        <taxon>Bacillati</taxon>
        <taxon>Saganbacteria</taxon>
    </lineage>
</organism>
<dbReference type="Gene3D" id="3.40.50.620">
    <property type="entry name" value="HUPs"/>
    <property type="match status" value="1"/>
</dbReference>
<dbReference type="CDD" id="cd01990">
    <property type="entry name" value="LarE-like"/>
    <property type="match status" value="1"/>
</dbReference>
<evidence type="ECO:0000313" key="4">
    <source>
        <dbReference type="Proteomes" id="UP000178602"/>
    </source>
</evidence>
<comment type="caution">
    <text evidence="3">The sequence shown here is derived from an EMBL/GenBank/DDBJ whole genome shotgun (WGS) entry which is preliminary data.</text>
</comment>
<dbReference type="InterPro" id="IPR005232">
    <property type="entry name" value="LarE"/>
</dbReference>
<dbReference type="NCBIfam" id="TIGR00268">
    <property type="entry name" value="ATP-dependent sacrificial sulfur transferase LarE"/>
    <property type="match status" value="1"/>
</dbReference>
<gene>
    <name evidence="3" type="ORF">A3K49_03985</name>
</gene>
<protein>
    <submittedName>
        <fullName evidence="3">TIGR00268 family protein</fullName>
    </submittedName>
</protein>
<dbReference type="Proteomes" id="UP000178602">
    <property type="component" value="Unassembled WGS sequence"/>
</dbReference>
<dbReference type="EMBL" id="MEUG01000001">
    <property type="protein sequence ID" value="OGC28132.1"/>
    <property type="molecule type" value="Genomic_DNA"/>
</dbReference>
<proteinExistence type="predicted"/>
<name>A0A1F4T5U7_UNCSA</name>
<dbReference type="InterPro" id="IPR052188">
    <property type="entry name" value="Ni-pincer_cofactor_biosynth"/>
</dbReference>
<evidence type="ECO:0000256" key="1">
    <source>
        <dbReference type="PIRSR" id="PIRSR006661-1"/>
    </source>
</evidence>
<dbReference type="AlphaFoldDB" id="A0A1F4T5U7"/>
<dbReference type="InterPro" id="IPR014729">
    <property type="entry name" value="Rossmann-like_a/b/a_fold"/>
</dbReference>
<sequence>MENKLAKLRDELTALEQVVIAYSGGVDSTFLLFQALQELGKENVLAVIAESPTYPQEEIAAAIILADKLGVECRQIKTEEFSDENFLRNSKERCYFCKKELFAKLKQLALEKGITHLADGSNFDDLRDFRPGSKAKLEFGVRSPLQEAGLTKAEIRELSRQSDLPTWDKPSLACLSSRIPYGTRITLETLAKIGWGEEYLKQKGFKQVRVRHHGSIARIELEEEFIPLIMENGLMPEVTRYFEGLGYFYVTLDLKGYRTGSLNEEVSDESDLS</sequence>
<dbReference type="Pfam" id="PF02540">
    <property type="entry name" value="NAD_synthase"/>
    <property type="match status" value="1"/>
</dbReference>
<dbReference type="GO" id="GO:0016783">
    <property type="term" value="F:sulfurtransferase activity"/>
    <property type="evidence" value="ECO:0007669"/>
    <property type="project" value="InterPro"/>
</dbReference>
<dbReference type="PANTHER" id="PTHR43169:SF2">
    <property type="entry name" value="NAD_GMP SYNTHASE DOMAIN-CONTAINING PROTEIN"/>
    <property type="match status" value="1"/>
</dbReference>
<dbReference type="PIRSF" id="PIRSF006661">
    <property type="entry name" value="PP-lp_UCP006661"/>
    <property type="match status" value="1"/>
</dbReference>